<keyword evidence="1" id="KW-0472">Membrane</keyword>
<dbReference type="Pfam" id="PF25483">
    <property type="entry name" value="DUF7906"/>
    <property type="match status" value="1"/>
</dbReference>
<organism evidence="3 4">
    <name type="scientific">Edaphochlamys debaryana</name>
    <dbReference type="NCBI Taxonomy" id="47281"/>
    <lineage>
        <taxon>Eukaryota</taxon>
        <taxon>Viridiplantae</taxon>
        <taxon>Chlorophyta</taxon>
        <taxon>core chlorophytes</taxon>
        <taxon>Chlorophyceae</taxon>
        <taxon>CS clade</taxon>
        <taxon>Chlamydomonadales</taxon>
        <taxon>Chlamydomonadales incertae sedis</taxon>
        <taxon>Edaphochlamys</taxon>
    </lineage>
</organism>
<name>A0A835XFW9_9CHLO</name>
<evidence type="ECO:0000256" key="1">
    <source>
        <dbReference type="SAM" id="Phobius"/>
    </source>
</evidence>
<dbReference type="PANTHER" id="PTHR31515:SF4">
    <property type="entry name" value="TRANSMEMBRANE PROTEIN"/>
    <property type="match status" value="1"/>
</dbReference>
<reference evidence="3" key="1">
    <citation type="journal article" date="2020" name="bioRxiv">
        <title>Comparative genomics of Chlamydomonas.</title>
        <authorList>
            <person name="Craig R.J."/>
            <person name="Hasan A.R."/>
            <person name="Ness R.W."/>
            <person name="Keightley P.D."/>
        </authorList>
    </citation>
    <scope>NUCLEOTIDE SEQUENCE</scope>
    <source>
        <strain evidence="3">CCAP 11/70</strain>
    </source>
</reference>
<sequence>MQHSAYIPHTTVDDILAAYERERVHSGADDGSMGSPHAPIFTLYVLNLEPPANMDYLYTFEEKPELVAAGNWSEFRSCPGAVFASDQRPPGPLAVSSSFAWVDLAAMPNSYGPLRGGAGQVFPHSLPHAASFQPSAVHTAILPELAALAASAAHHLVWPPLQHERMALPRLANGPAGDTLEIQVVHIHDTLGIPPQNIHVDVIQDKLSSLLSSVNLKVHITESYLSFAVCDLCVNAYTNALRVRTQRQEGSTVQATAGQVLDRLLLHQSLQEYAEVILAYAGVHETRRVLPVFVLDLSLREDALLLDGAMQAAAFPDMVVAVASRADRVRLRFSCGHMPRSVYPGDVTREVLGAILTTAFGVAPTAARYHPASGLGWSYLWSLGATPFGPLSSMQAVSGSVAEAVGRNLAVVELDHQAGRIAAVLRALSRLSPKGDWKQAVPRKDVRARMWARINLATLKLELVQAALSQGRNGDALRIARLMGHDAAAIERSALQLESALVAKYECRGGTDWMALVWPPAASMVAVVAALWWRSRGERKRADARYDKIY</sequence>
<keyword evidence="1" id="KW-0812">Transmembrane</keyword>
<keyword evidence="1" id="KW-1133">Transmembrane helix</keyword>
<protein>
    <recommendedName>
        <fullName evidence="2">DUF7906 domain-containing protein</fullName>
    </recommendedName>
</protein>
<evidence type="ECO:0000313" key="3">
    <source>
        <dbReference type="EMBL" id="KAG2483318.1"/>
    </source>
</evidence>
<gene>
    <name evidence="3" type="ORF">HYH03_017819</name>
</gene>
<dbReference type="PANTHER" id="PTHR31515">
    <property type="entry name" value="TRANSMEMBRANE PROTEIN-RELATED"/>
    <property type="match status" value="1"/>
</dbReference>
<accession>A0A835XFW9</accession>
<dbReference type="InterPro" id="IPR057228">
    <property type="entry name" value="DUF7906"/>
</dbReference>
<dbReference type="EMBL" id="JAEHOE010000181">
    <property type="protein sequence ID" value="KAG2483318.1"/>
    <property type="molecule type" value="Genomic_DNA"/>
</dbReference>
<dbReference type="OrthoDB" id="18100at2759"/>
<keyword evidence="4" id="KW-1185">Reference proteome</keyword>
<dbReference type="AlphaFoldDB" id="A0A835XFW9"/>
<comment type="caution">
    <text evidence="3">The sequence shown here is derived from an EMBL/GenBank/DDBJ whole genome shotgun (WGS) entry which is preliminary data.</text>
</comment>
<proteinExistence type="predicted"/>
<evidence type="ECO:0000259" key="2">
    <source>
        <dbReference type="Pfam" id="PF25483"/>
    </source>
</evidence>
<evidence type="ECO:0000313" key="4">
    <source>
        <dbReference type="Proteomes" id="UP000612055"/>
    </source>
</evidence>
<dbReference type="Proteomes" id="UP000612055">
    <property type="component" value="Unassembled WGS sequence"/>
</dbReference>
<feature type="transmembrane region" description="Helical" evidence="1">
    <location>
        <begin position="513"/>
        <end position="533"/>
    </location>
</feature>
<feature type="domain" description="DUF7906" evidence="2">
    <location>
        <begin position="5"/>
        <end position="159"/>
    </location>
</feature>